<feature type="signal peptide" evidence="2">
    <location>
        <begin position="1"/>
        <end position="23"/>
    </location>
</feature>
<sequence length="414" mass="43612">MAKTSFFLAFLWLFGTAVHHSHAVGVPDFFLASNGVTVLCPAAAVGDSGEVHGVVYTKRTRDQIGELNAATTCTSGITDMGYLFDRASYFNQDIGSWDTSSVTNMEGMFYSARSFDQDLSGWCVPKVLFAPSNFATSSQLQADHLPVWGTCPGEASPPPPPPPSPPPPPTLPPTPPGPPSAPPPSPPTPSPSLPDTTFGLEEVNRSCLISQGNAQMHMVCTIHWVGQVTTMPPPNLTAPLTLSRSVPAGPFSNEEVLNQDIVFACEVVFPTTVEEDVMLFNHGGGFRGTWVGLVAGNPPMLVARAGAGTDPPGPGTARLEMEEFPLDGQAHEVVVDIRIRGPGRIRVFLDGSLVGTGVSPNEELDRGMFSGGSNPAYGEGGSTPAGKTNRAWPGYPSSLRSDLKIYGGGQLVNA</sequence>
<protein>
    <submittedName>
        <fullName evidence="3">Uncharacterized protein</fullName>
    </submittedName>
</protein>
<evidence type="ECO:0000256" key="2">
    <source>
        <dbReference type="SAM" id="SignalP"/>
    </source>
</evidence>
<dbReference type="EMBL" id="HBIS01006891">
    <property type="protein sequence ID" value="CAE0612356.1"/>
    <property type="molecule type" value="Transcribed_RNA"/>
</dbReference>
<feature type="compositionally biased region" description="Pro residues" evidence="1">
    <location>
        <begin position="155"/>
        <end position="192"/>
    </location>
</feature>
<accession>A0A7S3UEW7</accession>
<feature type="chain" id="PRO_5031192314" evidence="2">
    <location>
        <begin position="24"/>
        <end position="414"/>
    </location>
</feature>
<evidence type="ECO:0000313" key="3">
    <source>
        <dbReference type="EMBL" id="CAE0612356.1"/>
    </source>
</evidence>
<organism evidence="3">
    <name type="scientific">Picocystis salinarum</name>
    <dbReference type="NCBI Taxonomy" id="88271"/>
    <lineage>
        <taxon>Eukaryota</taxon>
        <taxon>Viridiplantae</taxon>
        <taxon>Chlorophyta</taxon>
        <taxon>Picocystophyceae</taxon>
        <taxon>Picocystales</taxon>
        <taxon>Picocystaceae</taxon>
        <taxon>Picocystis</taxon>
    </lineage>
</organism>
<dbReference type="InterPro" id="IPR005046">
    <property type="entry name" value="DUF285"/>
</dbReference>
<reference evidence="3" key="1">
    <citation type="submission" date="2021-01" db="EMBL/GenBank/DDBJ databases">
        <authorList>
            <person name="Corre E."/>
            <person name="Pelletier E."/>
            <person name="Niang G."/>
            <person name="Scheremetjew M."/>
            <person name="Finn R."/>
            <person name="Kale V."/>
            <person name="Holt S."/>
            <person name="Cochrane G."/>
            <person name="Meng A."/>
            <person name="Brown T."/>
            <person name="Cohen L."/>
        </authorList>
    </citation>
    <scope>NUCLEOTIDE SEQUENCE</scope>
    <source>
        <strain evidence="3">CCMP1897</strain>
    </source>
</reference>
<feature type="region of interest" description="Disordered" evidence="1">
    <location>
        <begin position="145"/>
        <end position="197"/>
    </location>
</feature>
<name>A0A7S3UEW7_9CHLO</name>
<dbReference type="Pfam" id="PF03382">
    <property type="entry name" value="DUF285"/>
    <property type="match status" value="1"/>
</dbReference>
<keyword evidence="2" id="KW-0732">Signal</keyword>
<feature type="region of interest" description="Disordered" evidence="1">
    <location>
        <begin position="363"/>
        <end position="393"/>
    </location>
</feature>
<evidence type="ECO:0000256" key="1">
    <source>
        <dbReference type="SAM" id="MobiDB-lite"/>
    </source>
</evidence>
<proteinExistence type="predicted"/>
<gene>
    <name evidence="3" type="ORF">PSAL00342_LOCUS6252</name>
</gene>
<dbReference type="AlphaFoldDB" id="A0A7S3UEW7"/>